<dbReference type="RefSeq" id="WP_007693422.1">
    <property type="nucleotide sequence ID" value="NZ_AJRK01000428.1"/>
</dbReference>
<gene>
    <name evidence="2" type="ORF">C447_09997</name>
</gene>
<dbReference type="EMBL" id="AOMB01000030">
    <property type="protein sequence ID" value="EMA38478.1"/>
    <property type="molecule type" value="Genomic_DNA"/>
</dbReference>
<protein>
    <submittedName>
        <fullName evidence="2">Uncharacterized protein</fullName>
    </submittedName>
</protein>
<dbReference type="AlphaFoldDB" id="M0LZ95"/>
<evidence type="ECO:0000313" key="3">
    <source>
        <dbReference type="Proteomes" id="UP000011566"/>
    </source>
</evidence>
<proteinExistence type="predicted"/>
<feature type="region of interest" description="Disordered" evidence="1">
    <location>
        <begin position="1"/>
        <end position="67"/>
    </location>
</feature>
<accession>M0LZ95</accession>
<comment type="caution">
    <text evidence="2">The sequence shown here is derived from an EMBL/GenBank/DDBJ whole genome shotgun (WGS) entry which is preliminary data.</text>
</comment>
<evidence type="ECO:0000313" key="2">
    <source>
        <dbReference type="EMBL" id="EMA38478.1"/>
    </source>
</evidence>
<dbReference type="PATRIC" id="fig|1132509.6.peg.2255"/>
<sequence length="466" mass="49991">MITEPVSRAAGFGPLNPTTYGGPEAGIRGPGGPAPPAPSVATRPAGFGPLNATTLGQPQPGIRGGGGKSVGQLLASVDGYALVLERATGETALYAAEDSPSRALTKLSITLNVNARSSWKAEIPSNDELFRWNLADVVIGHNGNRLFHGQMLPSKYSSSSGKVSVGGYGRLRELTFGGEEFTVESGDGCQAINEFWRFIAGLTDGRVRGYCDPPPAGTRREVGPDGFEASGTPMQIATELHNEFGYAFVMDHSDRAGVVHSFRPGTVARELDYWHKDHEVEIDPSKYRNRVVIRGAWNEARAEYYRHEARAPQGEIDDLAAGKLITYRPEPDDELESNEACAVLARSKLDELRGKYSITGSVDAAPVRVVPGYLYPFEEFNAAAPPAARPVYTGVQQVKHTMISDAKTVIDCSEEGGLTQAINQSRNPLAGGIQRQQTGLIEGGMASEAVDAYTDEYPHPYPGGNQ</sequence>
<dbReference type="Proteomes" id="UP000011566">
    <property type="component" value="Unassembled WGS sequence"/>
</dbReference>
<organism evidence="2 3">
    <name type="scientific">Halococcus hamelinensis 100A6</name>
    <dbReference type="NCBI Taxonomy" id="1132509"/>
    <lineage>
        <taxon>Archaea</taxon>
        <taxon>Methanobacteriati</taxon>
        <taxon>Methanobacteriota</taxon>
        <taxon>Stenosarchaea group</taxon>
        <taxon>Halobacteria</taxon>
        <taxon>Halobacteriales</taxon>
        <taxon>Halococcaceae</taxon>
        <taxon>Halococcus</taxon>
    </lineage>
</organism>
<name>M0LZ95_9EURY</name>
<keyword evidence="3" id="KW-1185">Reference proteome</keyword>
<reference evidence="2 3" key="1">
    <citation type="journal article" date="2014" name="PLoS Genet.">
        <title>Phylogenetically driven sequencing of extremely halophilic archaea reveals strategies for static and dynamic osmo-response.</title>
        <authorList>
            <person name="Becker E.A."/>
            <person name="Seitzer P.M."/>
            <person name="Tritt A."/>
            <person name="Larsen D."/>
            <person name="Krusor M."/>
            <person name="Yao A.I."/>
            <person name="Wu D."/>
            <person name="Madern D."/>
            <person name="Eisen J.A."/>
            <person name="Darling A.E."/>
            <person name="Facciotti M.T."/>
        </authorList>
    </citation>
    <scope>NUCLEOTIDE SEQUENCE [LARGE SCALE GENOMIC DNA]</scope>
    <source>
        <strain evidence="2 3">100A6</strain>
    </source>
</reference>
<evidence type="ECO:0000256" key="1">
    <source>
        <dbReference type="SAM" id="MobiDB-lite"/>
    </source>
</evidence>